<name>A0ACB9GUR2_9ASTR</name>
<accession>A0ACB9GUR2</accession>
<evidence type="ECO:0000313" key="1">
    <source>
        <dbReference type="EMBL" id="KAI3787359.1"/>
    </source>
</evidence>
<gene>
    <name evidence="1" type="ORF">L1987_41779</name>
</gene>
<reference evidence="1 2" key="2">
    <citation type="journal article" date="2022" name="Mol. Ecol. Resour.">
        <title>The genomes of chicory, endive, great burdock and yacon provide insights into Asteraceae paleo-polyploidization history and plant inulin production.</title>
        <authorList>
            <person name="Fan W."/>
            <person name="Wang S."/>
            <person name="Wang H."/>
            <person name="Wang A."/>
            <person name="Jiang F."/>
            <person name="Liu H."/>
            <person name="Zhao H."/>
            <person name="Xu D."/>
            <person name="Zhang Y."/>
        </authorList>
    </citation>
    <scope>NUCLEOTIDE SEQUENCE [LARGE SCALE GENOMIC DNA]</scope>
    <source>
        <strain evidence="2">cv. Yunnan</strain>
        <tissue evidence="1">Leaves</tissue>
    </source>
</reference>
<dbReference type="Proteomes" id="UP001056120">
    <property type="component" value="Linkage Group LG13"/>
</dbReference>
<comment type="caution">
    <text evidence="1">The sequence shown here is derived from an EMBL/GenBank/DDBJ whole genome shotgun (WGS) entry which is preliminary data.</text>
</comment>
<protein>
    <submittedName>
        <fullName evidence="1">Uncharacterized protein</fullName>
    </submittedName>
</protein>
<evidence type="ECO:0000313" key="2">
    <source>
        <dbReference type="Proteomes" id="UP001056120"/>
    </source>
</evidence>
<proteinExistence type="predicted"/>
<reference evidence="2" key="1">
    <citation type="journal article" date="2022" name="Mol. Ecol. Resour.">
        <title>The genomes of chicory, endive, great burdock and yacon provide insights into Asteraceae palaeo-polyploidization history and plant inulin production.</title>
        <authorList>
            <person name="Fan W."/>
            <person name="Wang S."/>
            <person name="Wang H."/>
            <person name="Wang A."/>
            <person name="Jiang F."/>
            <person name="Liu H."/>
            <person name="Zhao H."/>
            <person name="Xu D."/>
            <person name="Zhang Y."/>
        </authorList>
    </citation>
    <scope>NUCLEOTIDE SEQUENCE [LARGE SCALE GENOMIC DNA]</scope>
    <source>
        <strain evidence="2">cv. Yunnan</strain>
    </source>
</reference>
<keyword evidence="2" id="KW-1185">Reference proteome</keyword>
<organism evidence="1 2">
    <name type="scientific">Smallanthus sonchifolius</name>
    <dbReference type="NCBI Taxonomy" id="185202"/>
    <lineage>
        <taxon>Eukaryota</taxon>
        <taxon>Viridiplantae</taxon>
        <taxon>Streptophyta</taxon>
        <taxon>Embryophyta</taxon>
        <taxon>Tracheophyta</taxon>
        <taxon>Spermatophyta</taxon>
        <taxon>Magnoliopsida</taxon>
        <taxon>eudicotyledons</taxon>
        <taxon>Gunneridae</taxon>
        <taxon>Pentapetalae</taxon>
        <taxon>asterids</taxon>
        <taxon>campanulids</taxon>
        <taxon>Asterales</taxon>
        <taxon>Asteraceae</taxon>
        <taxon>Asteroideae</taxon>
        <taxon>Heliantheae alliance</taxon>
        <taxon>Millerieae</taxon>
        <taxon>Smallanthus</taxon>
    </lineage>
</organism>
<sequence>MSSKLRAWMVAGTVGLVEALKDQGFARSSGPSTTMPGLISGQSPRQRSCLLRRPWLQAEALNNRRSH</sequence>
<dbReference type="EMBL" id="CM042030">
    <property type="protein sequence ID" value="KAI3787359.1"/>
    <property type="molecule type" value="Genomic_DNA"/>
</dbReference>